<dbReference type="EMBL" id="FNDJ01000037">
    <property type="protein sequence ID" value="SDM15280.1"/>
    <property type="molecule type" value="Genomic_DNA"/>
</dbReference>
<dbReference type="Proteomes" id="UP000199202">
    <property type="component" value="Unassembled WGS sequence"/>
</dbReference>
<organism evidence="3 4">
    <name type="scientific">Nonomuraea jiangxiensis</name>
    <dbReference type="NCBI Taxonomy" id="633440"/>
    <lineage>
        <taxon>Bacteria</taxon>
        <taxon>Bacillati</taxon>
        <taxon>Actinomycetota</taxon>
        <taxon>Actinomycetes</taxon>
        <taxon>Streptosporangiales</taxon>
        <taxon>Streptosporangiaceae</taxon>
        <taxon>Nonomuraea</taxon>
    </lineage>
</organism>
<keyword evidence="2" id="KW-0472">Membrane</keyword>
<keyword evidence="4" id="KW-1185">Reference proteome</keyword>
<keyword evidence="2" id="KW-1133">Transmembrane helix</keyword>
<feature type="compositionally biased region" description="Basic residues" evidence="1">
    <location>
        <begin position="24"/>
        <end position="42"/>
    </location>
</feature>
<evidence type="ECO:0008006" key="5">
    <source>
        <dbReference type="Google" id="ProtNLM"/>
    </source>
</evidence>
<evidence type="ECO:0000256" key="1">
    <source>
        <dbReference type="SAM" id="MobiDB-lite"/>
    </source>
</evidence>
<dbReference type="STRING" id="633440.SAMN05421869_13735"/>
<accession>A0A1G9QWN8</accession>
<name>A0A1G9QWN8_9ACTN</name>
<evidence type="ECO:0000256" key="2">
    <source>
        <dbReference type="SAM" id="Phobius"/>
    </source>
</evidence>
<evidence type="ECO:0000313" key="4">
    <source>
        <dbReference type="Proteomes" id="UP000199202"/>
    </source>
</evidence>
<keyword evidence="2" id="KW-0812">Transmembrane</keyword>
<dbReference type="NCBIfam" id="NF038083">
    <property type="entry name" value="CU044_5270_fam"/>
    <property type="match status" value="1"/>
</dbReference>
<evidence type="ECO:0000313" key="3">
    <source>
        <dbReference type="EMBL" id="SDM15280.1"/>
    </source>
</evidence>
<gene>
    <name evidence="3" type="ORF">SAMN05421869_13735</name>
</gene>
<dbReference type="AlphaFoldDB" id="A0A1G9QWN8"/>
<sequence>MDDLQTLATLLAAPEPSPQAAGRSLRRLQQRISRPRRSRRTGRLAAGMSLAAAAAAAAVVISSTAAPTAVPNGPPSASVQLTADQVLLAAAATAELQREGPGTYWFVKISSGDSAGGESWTARDGRRWMRGTKTAGEVVELGGPPVPFRLGGLEVGFEQLHELPAEPAALQDWISDRLRHDDVRTSAGALDAAGRARSVLYGLVSLVSELPAPPAVRAAAFRALATYPGVESLGAVDGGQGLLIPDPHAETPERSPLRLVVDPATSRVRNTNFFVSADGGVAFGVSKPVTIEARWTDTLPD</sequence>
<reference evidence="3 4" key="1">
    <citation type="submission" date="2016-10" db="EMBL/GenBank/DDBJ databases">
        <authorList>
            <person name="de Groot N.N."/>
        </authorList>
    </citation>
    <scope>NUCLEOTIDE SEQUENCE [LARGE SCALE GENOMIC DNA]</scope>
    <source>
        <strain evidence="3 4">CGMCC 4.6533</strain>
    </source>
</reference>
<dbReference type="InterPro" id="IPR047789">
    <property type="entry name" value="CU044_5270-like"/>
</dbReference>
<feature type="region of interest" description="Disordered" evidence="1">
    <location>
        <begin position="15"/>
        <end position="43"/>
    </location>
</feature>
<dbReference type="OrthoDB" id="3532098at2"/>
<feature type="transmembrane region" description="Helical" evidence="2">
    <location>
        <begin position="44"/>
        <end position="66"/>
    </location>
</feature>
<proteinExistence type="predicted"/>
<dbReference type="RefSeq" id="WP_090946224.1">
    <property type="nucleotide sequence ID" value="NZ_FNDJ01000037.1"/>
</dbReference>
<protein>
    <recommendedName>
        <fullName evidence="5">CU044_5270 family protein</fullName>
    </recommendedName>
</protein>